<dbReference type="STRING" id="935223.SAMN04488131_101346"/>
<reference evidence="2" key="1">
    <citation type="submission" date="2016-10" db="EMBL/GenBank/DDBJ databases">
        <authorList>
            <person name="Varghese N."/>
            <person name="Submissions S."/>
        </authorList>
    </citation>
    <scope>NUCLEOTIDE SEQUENCE [LARGE SCALE GENOMIC DNA]</scope>
    <source>
        <strain evidence="2">CGMCC 1.9227</strain>
    </source>
</reference>
<sequence length="73" mass="8844">MFLLNCNFQSRSEIRSKQKSDTYRVAFLLFVYHFTRKSKNIYTTFLRKFSKLGKFIFCLNLSIDNIYQTLKID</sequence>
<dbReference type="AlphaFoldDB" id="A0A1I1ZGZ5"/>
<accession>A0A1I1ZGZ5</accession>
<evidence type="ECO:0008006" key="3">
    <source>
        <dbReference type="Google" id="ProtNLM"/>
    </source>
</evidence>
<evidence type="ECO:0000313" key="1">
    <source>
        <dbReference type="EMBL" id="SFE31001.1"/>
    </source>
</evidence>
<dbReference type="Proteomes" id="UP000198596">
    <property type="component" value="Unassembled WGS sequence"/>
</dbReference>
<gene>
    <name evidence="1" type="ORF">SAMN04488131_101346</name>
</gene>
<dbReference type="EMBL" id="FONQ01000001">
    <property type="protein sequence ID" value="SFE31001.1"/>
    <property type="molecule type" value="Genomic_DNA"/>
</dbReference>
<name>A0A1I1ZGZ5_9FLAO</name>
<organism evidence="1 2">
    <name type="scientific">Flavobacterium xueshanense</name>
    <dbReference type="NCBI Taxonomy" id="935223"/>
    <lineage>
        <taxon>Bacteria</taxon>
        <taxon>Pseudomonadati</taxon>
        <taxon>Bacteroidota</taxon>
        <taxon>Flavobacteriia</taxon>
        <taxon>Flavobacteriales</taxon>
        <taxon>Flavobacteriaceae</taxon>
        <taxon>Flavobacterium</taxon>
    </lineage>
</organism>
<protein>
    <recommendedName>
        <fullName evidence="3">Transposase</fullName>
    </recommendedName>
</protein>
<keyword evidence="2" id="KW-1185">Reference proteome</keyword>
<evidence type="ECO:0000313" key="2">
    <source>
        <dbReference type="Proteomes" id="UP000198596"/>
    </source>
</evidence>
<proteinExistence type="predicted"/>